<accession>A0A2N0B929</accession>
<protein>
    <submittedName>
        <fullName evidence="2">MarR family transcriptional regulator</fullName>
    </submittedName>
</protein>
<dbReference type="InterPro" id="IPR036388">
    <property type="entry name" value="WH-like_DNA-bd_sf"/>
</dbReference>
<dbReference type="PANTHER" id="PTHR33164">
    <property type="entry name" value="TRANSCRIPTIONAL REGULATOR, MARR FAMILY"/>
    <property type="match status" value="1"/>
</dbReference>
<organism evidence="3">
    <name type="scientific">Leptospira ellisii</name>
    <dbReference type="NCBI Taxonomy" id="2023197"/>
    <lineage>
        <taxon>Bacteria</taxon>
        <taxon>Pseudomonadati</taxon>
        <taxon>Spirochaetota</taxon>
        <taxon>Spirochaetia</taxon>
        <taxon>Leptospirales</taxon>
        <taxon>Leptospiraceae</taxon>
        <taxon>Leptospira</taxon>
    </lineage>
</organism>
<evidence type="ECO:0000259" key="1">
    <source>
        <dbReference type="PROSITE" id="PS50995"/>
    </source>
</evidence>
<accession>A0A2N0BNT3</accession>
<evidence type="ECO:0000313" key="4">
    <source>
        <dbReference type="Proteomes" id="UP000232122"/>
    </source>
</evidence>
<sequence length="155" mass="17016">MIKSRTELLGALFLAGYRSNDANVLFHEAVAEKFGLNATDMKTLPLLEEGPMTAGSIAHALGLTTGGVTGVIDRLEKAGLVRRIADPSDRRKVVVESLPEGIRETSPIYAPMGHAMRELFQKYENEELEFLIRFQEESAAILIRESAALRDSGTE</sequence>
<name>A0A2N0B929_9LEPT</name>
<evidence type="ECO:0000313" key="3">
    <source>
        <dbReference type="EMBL" id="PJZ92998.1"/>
    </source>
</evidence>
<dbReference type="InterPro" id="IPR036390">
    <property type="entry name" value="WH_DNA-bd_sf"/>
</dbReference>
<dbReference type="PANTHER" id="PTHR33164:SF106">
    <property type="entry name" value="TRANSCRIPTIONAL REGULATORY PROTEIN"/>
    <property type="match status" value="1"/>
</dbReference>
<feature type="domain" description="HTH marR-type" evidence="1">
    <location>
        <begin position="5"/>
        <end position="140"/>
    </location>
</feature>
<dbReference type="EMBL" id="NPEF02000020">
    <property type="protein sequence ID" value="MDV6237192.1"/>
    <property type="molecule type" value="Genomic_DNA"/>
</dbReference>
<dbReference type="AlphaFoldDB" id="A0A2N0B929"/>
<dbReference type="OrthoDB" id="162531at2"/>
<dbReference type="InterPro" id="IPR000835">
    <property type="entry name" value="HTH_MarR-typ"/>
</dbReference>
<dbReference type="SUPFAM" id="SSF46785">
    <property type="entry name" value="Winged helix' DNA-binding domain"/>
    <property type="match status" value="1"/>
</dbReference>
<dbReference type="RefSeq" id="WP_100745953.1">
    <property type="nucleotide sequence ID" value="NZ_NPEF02000020.1"/>
</dbReference>
<dbReference type="GO" id="GO:0006950">
    <property type="term" value="P:response to stress"/>
    <property type="evidence" value="ECO:0007669"/>
    <property type="project" value="TreeGrafter"/>
</dbReference>
<gene>
    <name evidence="2" type="ORF">CH379_016285</name>
    <name evidence="3" type="ORF">CH379_10215</name>
</gene>
<dbReference type="Pfam" id="PF01047">
    <property type="entry name" value="MarR"/>
    <property type="match status" value="1"/>
</dbReference>
<dbReference type="InterPro" id="IPR039422">
    <property type="entry name" value="MarR/SlyA-like"/>
</dbReference>
<dbReference type="Proteomes" id="UP000232122">
    <property type="component" value="Unassembled WGS sequence"/>
</dbReference>
<dbReference type="GO" id="GO:0003700">
    <property type="term" value="F:DNA-binding transcription factor activity"/>
    <property type="evidence" value="ECO:0007669"/>
    <property type="project" value="InterPro"/>
</dbReference>
<reference evidence="2 4" key="2">
    <citation type="journal article" date="2018" name="Microb. Genom.">
        <title>Deciphering the unexplored Leptospira diversity from soils uncovers genomic evolution to virulence.</title>
        <authorList>
            <person name="Thibeaux R."/>
            <person name="Iraola G."/>
            <person name="Ferres I."/>
            <person name="Bierque E."/>
            <person name="Girault D."/>
            <person name="Soupe-Gilbert M.E."/>
            <person name="Picardeau M."/>
            <person name="Goarant C."/>
        </authorList>
    </citation>
    <scope>NUCLEOTIDE SEQUENCE [LARGE SCALE GENOMIC DNA]</scope>
    <source>
        <strain evidence="2 4">ATI7-C-A5</strain>
    </source>
</reference>
<dbReference type="PROSITE" id="PS50995">
    <property type="entry name" value="HTH_MARR_2"/>
    <property type="match status" value="1"/>
</dbReference>
<reference evidence="2" key="3">
    <citation type="submission" date="2023-10" db="EMBL/GenBank/DDBJ databases">
        <authorList>
            <person name="Picardeau M."/>
            <person name="Thibeaux R."/>
        </authorList>
    </citation>
    <scope>NUCLEOTIDE SEQUENCE</scope>
    <source>
        <strain evidence="2">ATI7-C-A5</strain>
    </source>
</reference>
<proteinExistence type="predicted"/>
<dbReference type="SMART" id="SM00347">
    <property type="entry name" value="HTH_MARR"/>
    <property type="match status" value="1"/>
</dbReference>
<dbReference type="PRINTS" id="PR00598">
    <property type="entry name" value="HTHMARR"/>
</dbReference>
<dbReference type="EMBL" id="NPEF01000090">
    <property type="protein sequence ID" value="PJZ92998.1"/>
    <property type="molecule type" value="Genomic_DNA"/>
</dbReference>
<comment type="caution">
    <text evidence="3">The sequence shown here is derived from an EMBL/GenBank/DDBJ whole genome shotgun (WGS) entry which is preliminary data.</text>
</comment>
<dbReference type="Gene3D" id="1.10.10.10">
    <property type="entry name" value="Winged helix-like DNA-binding domain superfamily/Winged helix DNA-binding domain"/>
    <property type="match status" value="1"/>
</dbReference>
<evidence type="ECO:0000313" key="2">
    <source>
        <dbReference type="EMBL" id="MDV6237192.1"/>
    </source>
</evidence>
<dbReference type="CDD" id="cd00090">
    <property type="entry name" value="HTH_ARSR"/>
    <property type="match status" value="1"/>
</dbReference>
<dbReference type="InterPro" id="IPR011991">
    <property type="entry name" value="ArsR-like_HTH"/>
</dbReference>
<reference evidence="3" key="1">
    <citation type="submission" date="2017-07" db="EMBL/GenBank/DDBJ databases">
        <title>Leptospira spp. isolated from tropical soils.</title>
        <authorList>
            <person name="Thibeaux R."/>
            <person name="Iraola G."/>
            <person name="Ferres I."/>
            <person name="Bierque E."/>
            <person name="Girault D."/>
            <person name="Soupe-Gilbert M.-E."/>
            <person name="Picardeau M."/>
            <person name="Goarant C."/>
        </authorList>
    </citation>
    <scope>NUCLEOTIDE SEQUENCE [LARGE SCALE GENOMIC DNA]</scope>
    <source>
        <strain evidence="3">ATI7-C-A5</strain>
    </source>
</reference>
<keyword evidence="4" id="KW-1185">Reference proteome</keyword>